<feature type="compositionally biased region" description="Basic and acidic residues" evidence="1">
    <location>
        <begin position="237"/>
        <end position="246"/>
    </location>
</feature>
<name>A0A4S2MVR0_9PEZI</name>
<proteinExistence type="predicted"/>
<feature type="compositionally biased region" description="Basic residues" evidence="1">
    <location>
        <begin position="247"/>
        <end position="258"/>
    </location>
</feature>
<gene>
    <name evidence="2" type="ORF">EX30DRAFT_349247</name>
</gene>
<dbReference type="EMBL" id="ML220123">
    <property type="protein sequence ID" value="TGZ80712.1"/>
    <property type="molecule type" value="Genomic_DNA"/>
</dbReference>
<evidence type="ECO:0000313" key="3">
    <source>
        <dbReference type="Proteomes" id="UP000298138"/>
    </source>
</evidence>
<evidence type="ECO:0000313" key="2">
    <source>
        <dbReference type="EMBL" id="TGZ80712.1"/>
    </source>
</evidence>
<accession>A0A4S2MVR0</accession>
<sequence>MWRPLASLRGNLEERREQSNEGVTISKEEIEEAAWIQPKEIYVNQEALVRNLLFKRLWRQLKKTHERSTSKSEGQNGKHGTTSSKRISDLRHTQNRLGQPNRRYIYAQYKGFVTLQMETIPYQIQVAISQLRTGQALVGPYLRTIQRGSDKRLGHLQCIALRTHLLKHCPLFEHPGSYNQDDIDKVMLFMWAAQRKAVTNDENYNPEEPVVSVPPTNTKKGVLNEYMNFYVRSKKELGERKKADPRKTRKSRKARKGSHIVPETIHIPNRLYTVDGTPRRLPAAVNMRALRTTIPHVKQLRGSEMRSPGGRPEITGAKPAMLALLMSFLVPQWGCSYIHMCGWSS</sequence>
<reference evidence="2 3" key="1">
    <citation type="submission" date="2019-04" db="EMBL/GenBank/DDBJ databases">
        <title>Comparative genomics and transcriptomics to analyze fruiting body development in filamentous ascomycetes.</title>
        <authorList>
            <consortium name="DOE Joint Genome Institute"/>
            <person name="Lutkenhaus R."/>
            <person name="Traeger S."/>
            <person name="Breuer J."/>
            <person name="Kuo A."/>
            <person name="Lipzen A."/>
            <person name="Pangilinan J."/>
            <person name="Dilworth D."/>
            <person name="Sandor L."/>
            <person name="Poggeler S."/>
            <person name="Barry K."/>
            <person name="Grigoriev I.V."/>
            <person name="Nowrousian M."/>
        </authorList>
    </citation>
    <scope>NUCLEOTIDE SEQUENCE [LARGE SCALE GENOMIC DNA]</scope>
    <source>
        <strain evidence="2 3">CBS 389.68</strain>
    </source>
</reference>
<feature type="region of interest" description="Disordered" evidence="1">
    <location>
        <begin position="1"/>
        <end position="23"/>
    </location>
</feature>
<feature type="region of interest" description="Disordered" evidence="1">
    <location>
        <begin position="237"/>
        <end position="258"/>
    </location>
</feature>
<dbReference type="InParanoid" id="A0A4S2MVR0"/>
<organism evidence="2 3">
    <name type="scientific">Ascodesmis nigricans</name>
    <dbReference type="NCBI Taxonomy" id="341454"/>
    <lineage>
        <taxon>Eukaryota</taxon>
        <taxon>Fungi</taxon>
        <taxon>Dikarya</taxon>
        <taxon>Ascomycota</taxon>
        <taxon>Pezizomycotina</taxon>
        <taxon>Pezizomycetes</taxon>
        <taxon>Pezizales</taxon>
        <taxon>Ascodesmidaceae</taxon>
        <taxon>Ascodesmis</taxon>
    </lineage>
</organism>
<feature type="compositionally biased region" description="Polar residues" evidence="1">
    <location>
        <begin position="71"/>
        <end position="85"/>
    </location>
</feature>
<evidence type="ECO:0000256" key="1">
    <source>
        <dbReference type="SAM" id="MobiDB-lite"/>
    </source>
</evidence>
<dbReference type="OrthoDB" id="3265515at2759"/>
<dbReference type="STRING" id="341454.A0A4S2MVR0"/>
<keyword evidence="3" id="KW-1185">Reference proteome</keyword>
<dbReference type="AlphaFoldDB" id="A0A4S2MVR0"/>
<feature type="region of interest" description="Disordered" evidence="1">
    <location>
        <begin position="64"/>
        <end position="94"/>
    </location>
</feature>
<dbReference type="Proteomes" id="UP000298138">
    <property type="component" value="Unassembled WGS sequence"/>
</dbReference>
<protein>
    <submittedName>
        <fullName evidence="2">Uncharacterized protein</fullName>
    </submittedName>
</protein>